<dbReference type="GO" id="GO:0006310">
    <property type="term" value="P:DNA recombination"/>
    <property type="evidence" value="ECO:0007669"/>
    <property type="project" value="UniProtKB-UniRule"/>
</dbReference>
<keyword evidence="1 6" id="KW-0963">Cytoplasm</keyword>
<evidence type="ECO:0000256" key="5">
    <source>
        <dbReference type="ARBA" id="ARBA00023204"/>
    </source>
</evidence>
<dbReference type="Pfam" id="PF01330">
    <property type="entry name" value="RuvA_N"/>
    <property type="match status" value="1"/>
</dbReference>
<evidence type="ECO:0000256" key="1">
    <source>
        <dbReference type="ARBA" id="ARBA00022490"/>
    </source>
</evidence>
<dbReference type="GO" id="GO:0005737">
    <property type="term" value="C:cytoplasm"/>
    <property type="evidence" value="ECO:0007669"/>
    <property type="project" value="UniProtKB-SubCell"/>
</dbReference>
<comment type="domain">
    <text evidence="6">Has three domains with a flexible linker between the domains II and III and assumes an 'L' shape. Domain III is highly mobile and contacts RuvB.</text>
</comment>
<dbReference type="GO" id="GO:0005524">
    <property type="term" value="F:ATP binding"/>
    <property type="evidence" value="ECO:0007669"/>
    <property type="project" value="InterPro"/>
</dbReference>
<evidence type="ECO:0000259" key="7">
    <source>
        <dbReference type="Pfam" id="PF01330"/>
    </source>
</evidence>
<evidence type="ECO:0000313" key="8">
    <source>
        <dbReference type="EMBL" id="MBB6430102.1"/>
    </source>
</evidence>
<feature type="domain" description="DNA helicase Holliday junction RuvA type" evidence="7">
    <location>
        <begin position="1"/>
        <end position="56"/>
    </location>
</feature>
<dbReference type="AlphaFoldDB" id="A0A7X0H6R5"/>
<dbReference type="Gene3D" id="1.10.150.20">
    <property type="entry name" value="5' to 3' exonuclease, C-terminal subdomain"/>
    <property type="match status" value="1"/>
</dbReference>
<keyword evidence="8" id="KW-0067">ATP-binding</keyword>
<evidence type="ECO:0000256" key="3">
    <source>
        <dbReference type="ARBA" id="ARBA00023125"/>
    </source>
</evidence>
<dbReference type="GO" id="GO:0009378">
    <property type="term" value="F:four-way junction helicase activity"/>
    <property type="evidence" value="ECO:0007669"/>
    <property type="project" value="InterPro"/>
</dbReference>
<protein>
    <recommendedName>
        <fullName evidence="6">Holliday junction branch migration complex subunit RuvA</fullName>
    </recommendedName>
</protein>
<keyword evidence="8" id="KW-0378">Hydrolase</keyword>
<keyword evidence="3 6" id="KW-0238">DNA-binding</keyword>
<gene>
    <name evidence="6" type="primary">ruvA</name>
    <name evidence="8" type="ORF">HNQ40_001908</name>
</gene>
<comment type="caution">
    <text evidence="8">The sequence shown here is derived from an EMBL/GenBank/DDBJ whole genome shotgun (WGS) entry which is preliminary data.</text>
</comment>
<dbReference type="GO" id="GO:0016787">
    <property type="term" value="F:hydrolase activity"/>
    <property type="evidence" value="ECO:0007669"/>
    <property type="project" value="UniProtKB-KW"/>
</dbReference>
<dbReference type="InterPro" id="IPR000085">
    <property type="entry name" value="RuvA"/>
</dbReference>
<keyword evidence="5 6" id="KW-0234">DNA repair</keyword>
<name>A0A7X0H6R5_9BACT</name>
<evidence type="ECO:0000256" key="2">
    <source>
        <dbReference type="ARBA" id="ARBA00022763"/>
    </source>
</evidence>
<evidence type="ECO:0000256" key="4">
    <source>
        <dbReference type="ARBA" id="ARBA00023172"/>
    </source>
</evidence>
<keyword evidence="2 6" id="KW-0227">DNA damage</keyword>
<dbReference type="Gene3D" id="2.40.50.140">
    <property type="entry name" value="Nucleic acid-binding proteins"/>
    <property type="match status" value="1"/>
</dbReference>
<comment type="function">
    <text evidence="6">The RuvA-RuvB-RuvC complex processes Holliday junction (HJ) DNA during genetic recombination and DNA repair, while the RuvA-RuvB complex plays an important role in the rescue of blocked DNA replication forks via replication fork reversal (RFR). RuvA specifically binds to HJ cruciform DNA, conferring on it an open structure. The RuvB hexamer acts as an ATP-dependent pump, pulling dsDNA into and through the RuvAB complex. HJ branch migration allows RuvC to scan DNA until it finds its consensus sequence, where it cleaves and resolves the cruciform DNA.</text>
</comment>
<dbReference type="InterPro" id="IPR012340">
    <property type="entry name" value="NA-bd_OB-fold"/>
</dbReference>
<keyword evidence="4 6" id="KW-0233">DNA recombination</keyword>
<dbReference type="EMBL" id="JACHGY010000001">
    <property type="protein sequence ID" value="MBB6430102.1"/>
    <property type="molecule type" value="Genomic_DNA"/>
</dbReference>
<comment type="caution">
    <text evidence="6">Lacks conserved residue(s) required for the propagation of feature annotation.</text>
</comment>
<dbReference type="RefSeq" id="WP_184677641.1">
    <property type="nucleotide sequence ID" value="NZ_JACHGY010000001.1"/>
</dbReference>
<dbReference type="InterPro" id="IPR010994">
    <property type="entry name" value="RuvA_2-like"/>
</dbReference>
<organism evidence="8 9">
    <name type="scientific">Algisphaera agarilytica</name>
    <dbReference type="NCBI Taxonomy" id="1385975"/>
    <lineage>
        <taxon>Bacteria</taxon>
        <taxon>Pseudomonadati</taxon>
        <taxon>Planctomycetota</taxon>
        <taxon>Phycisphaerae</taxon>
        <taxon>Phycisphaerales</taxon>
        <taxon>Phycisphaeraceae</taxon>
        <taxon>Algisphaera</taxon>
    </lineage>
</organism>
<dbReference type="GO" id="GO:0006281">
    <property type="term" value="P:DNA repair"/>
    <property type="evidence" value="ECO:0007669"/>
    <property type="project" value="UniProtKB-UniRule"/>
</dbReference>
<comment type="similarity">
    <text evidence="6">Belongs to the RuvA family.</text>
</comment>
<dbReference type="SUPFAM" id="SSF47781">
    <property type="entry name" value="RuvA domain 2-like"/>
    <property type="match status" value="1"/>
</dbReference>
<reference evidence="8 9" key="1">
    <citation type="submission" date="2020-08" db="EMBL/GenBank/DDBJ databases">
        <title>Genomic Encyclopedia of Type Strains, Phase IV (KMG-IV): sequencing the most valuable type-strain genomes for metagenomic binning, comparative biology and taxonomic classification.</title>
        <authorList>
            <person name="Goeker M."/>
        </authorList>
    </citation>
    <scope>NUCLEOTIDE SEQUENCE [LARGE SCALE GENOMIC DNA]</scope>
    <source>
        <strain evidence="8 9">DSM 103725</strain>
    </source>
</reference>
<evidence type="ECO:0000313" key="9">
    <source>
        <dbReference type="Proteomes" id="UP000541810"/>
    </source>
</evidence>
<keyword evidence="8" id="KW-0347">Helicase</keyword>
<evidence type="ECO:0000256" key="6">
    <source>
        <dbReference type="HAMAP-Rule" id="MF_00031"/>
    </source>
</evidence>
<dbReference type="HAMAP" id="MF_00031">
    <property type="entry name" value="DNA_HJ_migration_RuvA"/>
    <property type="match status" value="1"/>
</dbReference>
<keyword evidence="8" id="KW-0547">Nucleotide-binding</keyword>
<comment type="subcellular location">
    <subcellularLocation>
        <location evidence="6">Cytoplasm</location>
    </subcellularLocation>
</comment>
<feature type="region of interest" description="Domain III" evidence="6">
    <location>
        <begin position="166"/>
        <end position="220"/>
    </location>
</feature>
<dbReference type="Pfam" id="PF14520">
    <property type="entry name" value="HHH_5"/>
    <property type="match status" value="1"/>
</dbReference>
<dbReference type="Proteomes" id="UP000541810">
    <property type="component" value="Unassembled WGS sequence"/>
</dbReference>
<dbReference type="NCBIfam" id="TIGR00084">
    <property type="entry name" value="ruvA"/>
    <property type="match status" value="1"/>
</dbReference>
<dbReference type="GO" id="GO:0000400">
    <property type="term" value="F:four-way junction DNA binding"/>
    <property type="evidence" value="ECO:0007669"/>
    <property type="project" value="UniProtKB-UniRule"/>
</dbReference>
<comment type="subunit">
    <text evidence="6">Homotetramer. Forms an RuvA(8)-RuvB(12)-Holliday junction (HJ) complex. HJ DNA is sandwiched between 2 RuvA tetramers; dsDNA enters through RuvA and exits via RuvB. An RuvB hexamer assembles on each DNA strand where it exits the tetramer. Each RuvB hexamer is contacted by two RuvA subunits (via domain III) on 2 adjacent RuvB subunits; this complex drives branch migration. In the full resolvosome a probable DNA-RuvA(4)-RuvB(12)-RuvC(2) complex forms which resolves the HJ.</text>
</comment>
<sequence length="220" mass="23372">MISRITGTLDAIEPDKAFVDPGQGLVYEVMLPAFAATRLSVKTGQTVTLHTFQFIESTAQGATMFPRLAGFLTEQDKQFFELFVTCKGIGHKRALRAMILDTNTLASAIADRDAKLIQTMPEVGKKLAETIVVTLRDKVDQFVSAAAYGAGAEGPSGQGAEGAPASGGGSLARETLEVLLQLGENRTQAVQWIDRVLSADDAPTDVQDVVAAVYRLKAGA</sequence>
<dbReference type="InterPro" id="IPR013849">
    <property type="entry name" value="DNA_helicase_Holl-junc_RuvA_I"/>
</dbReference>
<keyword evidence="9" id="KW-1185">Reference proteome</keyword>
<dbReference type="GO" id="GO:0048476">
    <property type="term" value="C:Holliday junction resolvase complex"/>
    <property type="evidence" value="ECO:0007669"/>
    <property type="project" value="UniProtKB-UniRule"/>
</dbReference>
<proteinExistence type="inferred from homology"/>
<accession>A0A7X0H6R5</accession>